<dbReference type="EMBL" id="MTSL01000219">
    <property type="protein sequence ID" value="PJF16504.1"/>
    <property type="molecule type" value="Genomic_DNA"/>
</dbReference>
<name>A0A2H9TFF5_9FUNG</name>
<organism evidence="1 2">
    <name type="scientific">Paramicrosporidium saccamoebae</name>
    <dbReference type="NCBI Taxonomy" id="1246581"/>
    <lineage>
        <taxon>Eukaryota</taxon>
        <taxon>Fungi</taxon>
        <taxon>Fungi incertae sedis</taxon>
        <taxon>Cryptomycota</taxon>
        <taxon>Cryptomycota incertae sedis</taxon>
        <taxon>Paramicrosporidium</taxon>
    </lineage>
</organism>
<sequence length="161" mass="17848">MDVSSLSGPNEWAFLGEGGAHIVFKYTGLALRLSKSNKKKGSLELVTAIARFGLQKYTECPKAAFFTPEFARVLLDSVLAHRALHRLRVPVELDTVAWLYPNYHDSSKDDGLFYSVEIKRRLIATLQGIMNSADFVITTTAFKGLFPKCPDTVPPLSSRAI</sequence>
<evidence type="ECO:0008006" key="3">
    <source>
        <dbReference type="Google" id="ProtNLM"/>
    </source>
</evidence>
<keyword evidence="2" id="KW-1185">Reference proteome</keyword>
<comment type="caution">
    <text evidence="1">The sequence shown here is derived from an EMBL/GenBank/DDBJ whole genome shotgun (WGS) entry which is preliminary data.</text>
</comment>
<evidence type="ECO:0000313" key="1">
    <source>
        <dbReference type="EMBL" id="PJF16504.1"/>
    </source>
</evidence>
<reference evidence="1 2" key="1">
    <citation type="submission" date="2016-10" db="EMBL/GenBank/DDBJ databases">
        <title>The genome of Paramicrosporidium saccamoebae is the missing link in understanding Cryptomycota and Microsporidia evolution.</title>
        <authorList>
            <person name="Quandt C.A."/>
            <person name="Beaudet D."/>
            <person name="Corsaro D."/>
            <person name="Michel R."/>
            <person name="Corradi N."/>
            <person name="James T."/>
        </authorList>
    </citation>
    <scope>NUCLEOTIDE SEQUENCE [LARGE SCALE GENOMIC DNA]</scope>
    <source>
        <strain evidence="1 2">KSL3</strain>
    </source>
</reference>
<gene>
    <name evidence="1" type="ORF">PSACC_03691</name>
</gene>
<protein>
    <recommendedName>
        <fullName evidence="3">Inositol-pentakisphosphate 2-kinase</fullName>
    </recommendedName>
</protein>
<accession>A0A2H9TFF5</accession>
<proteinExistence type="predicted"/>
<dbReference type="AlphaFoldDB" id="A0A2H9TFF5"/>
<dbReference type="Proteomes" id="UP000240830">
    <property type="component" value="Unassembled WGS sequence"/>
</dbReference>
<dbReference type="InterPro" id="IPR043001">
    <property type="entry name" value="IP5_2-K_N_lobe"/>
</dbReference>
<dbReference type="OrthoDB" id="272370at2759"/>
<dbReference type="Gene3D" id="3.30.200.110">
    <property type="entry name" value="Inositol-pentakisphosphate 2-kinase, N-lobe"/>
    <property type="match status" value="1"/>
</dbReference>
<evidence type="ECO:0000313" key="2">
    <source>
        <dbReference type="Proteomes" id="UP000240830"/>
    </source>
</evidence>